<feature type="region of interest" description="Disordered" evidence="2">
    <location>
        <begin position="1"/>
        <end position="32"/>
    </location>
</feature>
<dbReference type="SMART" id="SM00343">
    <property type="entry name" value="ZnF_C2HC"/>
    <property type="match status" value="2"/>
</dbReference>
<dbReference type="GO" id="GO:0003676">
    <property type="term" value="F:nucleic acid binding"/>
    <property type="evidence" value="ECO:0007669"/>
    <property type="project" value="InterPro"/>
</dbReference>
<dbReference type="InterPro" id="IPR001878">
    <property type="entry name" value="Znf_CCHC"/>
</dbReference>
<gene>
    <name evidence="4" type="ORF">MEUPH1_LOCUS24722</name>
</gene>
<keyword evidence="1" id="KW-0479">Metal-binding</keyword>
<feature type="compositionally biased region" description="Polar residues" evidence="2">
    <location>
        <begin position="16"/>
        <end position="32"/>
    </location>
</feature>
<feature type="region of interest" description="Disordered" evidence="2">
    <location>
        <begin position="519"/>
        <end position="556"/>
    </location>
</feature>
<feature type="domain" description="CCHC-type" evidence="3">
    <location>
        <begin position="459"/>
        <end position="473"/>
    </location>
</feature>
<keyword evidence="1" id="KW-0862">Zinc</keyword>
<evidence type="ECO:0000313" key="4">
    <source>
        <dbReference type="EMBL" id="CAI6370616.1"/>
    </source>
</evidence>
<feature type="compositionally biased region" description="Low complexity" evidence="2">
    <location>
        <begin position="110"/>
        <end position="126"/>
    </location>
</feature>
<feature type="compositionally biased region" description="Low complexity" evidence="2">
    <location>
        <begin position="528"/>
        <end position="544"/>
    </location>
</feature>
<evidence type="ECO:0000313" key="5">
    <source>
        <dbReference type="Proteomes" id="UP001160148"/>
    </source>
</evidence>
<dbReference type="InterPro" id="IPR036875">
    <property type="entry name" value="Znf_CCHC_sf"/>
</dbReference>
<sequence>MSRRGSEGSSKDLDQTIPTDNNFSPDTQTLLSFTPVPTTRASLPIRGANPGDPFSGREVAEISVDHLLIRESDLNLNTEDLLLNVTKELEKVDKSIIEFNNKTLTNMDGNSEPSGSTNQSSSTQQPKTKEPVQQVDWSADNNSHHIFPGTEGMNKQSMGQILNDGTNNGSMESKKENLVHTEHFKEFDLDALINQRMKELCKNYSLKAENTDQGKTSVESIREIIDAKIIAALGKKGYTGTPQPEPSMSNYIGLKEALNLLPKSCDGRDIEQLDIFLENCEFAVSCVQEPSKNRLLQAIMTRLTGKARQVSRNRTFYTWEALREFLKANLEPQRTTQHLYLELYSSKQKKDEDILSYSMRIEELQTLLIEQETAELTAEAARAMEASIKRQTKQVFMEGLGILKDFIKARNPHTLEMAIQAAREEEKIKTSSVETKKPYQPTKRGAESYTSAKKPNGPCHVCKKQGHWARDCRYAGNSSYQPETTVSKNKQNSINVVNCQYCKKPGHTKEECRKLKYVTGKRNEENKSGNQPQPGSSGSRPAGSLKTAAITFSQSS</sequence>
<dbReference type="Proteomes" id="UP001160148">
    <property type="component" value="Unassembled WGS sequence"/>
</dbReference>
<accession>A0AAV0XTI8</accession>
<dbReference type="EMBL" id="CARXXK010000449">
    <property type="protein sequence ID" value="CAI6370616.1"/>
    <property type="molecule type" value="Genomic_DNA"/>
</dbReference>
<keyword evidence="1" id="KW-0863">Zinc-finger</keyword>
<organism evidence="4 5">
    <name type="scientific">Macrosiphum euphorbiae</name>
    <name type="common">potato aphid</name>
    <dbReference type="NCBI Taxonomy" id="13131"/>
    <lineage>
        <taxon>Eukaryota</taxon>
        <taxon>Metazoa</taxon>
        <taxon>Ecdysozoa</taxon>
        <taxon>Arthropoda</taxon>
        <taxon>Hexapoda</taxon>
        <taxon>Insecta</taxon>
        <taxon>Pterygota</taxon>
        <taxon>Neoptera</taxon>
        <taxon>Paraneoptera</taxon>
        <taxon>Hemiptera</taxon>
        <taxon>Sternorrhyncha</taxon>
        <taxon>Aphidomorpha</taxon>
        <taxon>Aphidoidea</taxon>
        <taxon>Aphididae</taxon>
        <taxon>Macrosiphini</taxon>
        <taxon>Macrosiphum</taxon>
    </lineage>
</organism>
<dbReference type="PROSITE" id="PS50158">
    <property type="entry name" value="ZF_CCHC"/>
    <property type="match status" value="1"/>
</dbReference>
<dbReference type="Pfam" id="PF00098">
    <property type="entry name" value="zf-CCHC"/>
    <property type="match status" value="1"/>
</dbReference>
<feature type="compositionally biased region" description="Basic and acidic residues" evidence="2">
    <location>
        <begin position="1"/>
        <end position="14"/>
    </location>
</feature>
<comment type="caution">
    <text evidence="4">The sequence shown here is derived from an EMBL/GenBank/DDBJ whole genome shotgun (WGS) entry which is preliminary data.</text>
</comment>
<feature type="region of interest" description="Disordered" evidence="2">
    <location>
        <begin position="429"/>
        <end position="456"/>
    </location>
</feature>
<keyword evidence="5" id="KW-1185">Reference proteome</keyword>
<feature type="region of interest" description="Disordered" evidence="2">
    <location>
        <begin position="104"/>
        <end position="133"/>
    </location>
</feature>
<reference evidence="4 5" key="1">
    <citation type="submission" date="2023-01" db="EMBL/GenBank/DDBJ databases">
        <authorList>
            <person name="Whitehead M."/>
        </authorList>
    </citation>
    <scope>NUCLEOTIDE SEQUENCE [LARGE SCALE GENOMIC DNA]</scope>
</reference>
<dbReference type="SUPFAM" id="SSF57756">
    <property type="entry name" value="Retrovirus zinc finger-like domains"/>
    <property type="match status" value="2"/>
</dbReference>
<dbReference type="Gene3D" id="4.10.60.10">
    <property type="entry name" value="Zinc finger, CCHC-type"/>
    <property type="match status" value="1"/>
</dbReference>
<proteinExistence type="predicted"/>
<dbReference type="AlphaFoldDB" id="A0AAV0XTI8"/>
<protein>
    <recommendedName>
        <fullName evidence="3">CCHC-type domain-containing protein</fullName>
    </recommendedName>
</protein>
<evidence type="ECO:0000256" key="2">
    <source>
        <dbReference type="SAM" id="MobiDB-lite"/>
    </source>
</evidence>
<dbReference type="GO" id="GO:0008270">
    <property type="term" value="F:zinc ion binding"/>
    <property type="evidence" value="ECO:0007669"/>
    <property type="project" value="UniProtKB-KW"/>
</dbReference>
<name>A0AAV0XTI8_9HEMI</name>
<evidence type="ECO:0000256" key="1">
    <source>
        <dbReference type="PROSITE-ProRule" id="PRU00047"/>
    </source>
</evidence>
<evidence type="ECO:0000259" key="3">
    <source>
        <dbReference type="PROSITE" id="PS50158"/>
    </source>
</evidence>